<proteinExistence type="predicted"/>
<dbReference type="HOGENOM" id="CLU_3214271_0_0_9"/>
<evidence type="ECO:0000313" key="3">
    <source>
        <dbReference type="Proteomes" id="UP000004756"/>
    </source>
</evidence>
<feature type="region of interest" description="Disordered" evidence="1">
    <location>
        <begin position="1"/>
        <end position="22"/>
    </location>
</feature>
<reference evidence="2 3" key="1">
    <citation type="submission" date="2009-01" db="EMBL/GenBank/DDBJ databases">
        <authorList>
            <person name="Fulton L."/>
            <person name="Clifton S."/>
            <person name="Fulton B."/>
            <person name="Xu J."/>
            <person name="Minx P."/>
            <person name="Pepin K.H."/>
            <person name="Johnson M."/>
            <person name="Bhonagiri V."/>
            <person name="Nash W.E."/>
            <person name="Mardis E.R."/>
            <person name="Wilson R.K."/>
        </authorList>
    </citation>
    <scope>NUCLEOTIDE SEQUENCE [LARGE SCALE GENOMIC DNA]</scope>
    <source>
        <strain evidence="2 3">DSM 15981</strain>
    </source>
</reference>
<dbReference type="EMBL" id="ACCJ01000515">
    <property type="protein sequence ID" value="EEG51851.1"/>
    <property type="molecule type" value="Genomic_DNA"/>
</dbReference>
<accession>C0DA06</accession>
<organism evidence="2 3">
    <name type="scientific">[Clostridium] asparagiforme DSM 15981</name>
    <dbReference type="NCBI Taxonomy" id="518636"/>
    <lineage>
        <taxon>Bacteria</taxon>
        <taxon>Bacillati</taxon>
        <taxon>Bacillota</taxon>
        <taxon>Clostridia</taxon>
        <taxon>Lachnospirales</taxon>
        <taxon>Lachnospiraceae</taxon>
        <taxon>Enterocloster</taxon>
    </lineage>
</organism>
<sequence>MNTATGFQPFTGRPDPPGIRKRIPGGPACLFVRKGLMAMFQIHS</sequence>
<keyword evidence="3" id="KW-1185">Reference proteome</keyword>
<gene>
    <name evidence="2" type="ORF">CLOSTASPAR_06106</name>
</gene>
<evidence type="ECO:0000313" key="2">
    <source>
        <dbReference type="EMBL" id="EEG51851.1"/>
    </source>
</evidence>
<protein>
    <submittedName>
        <fullName evidence="2">Uncharacterized protein</fullName>
    </submittedName>
</protein>
<evidence type="ECO:0000256" key="1">
    <source>
        <dbReference type="SAM" id="MobiDB-lite"/>
    </source>
</evidence>
<name>C0DA06_9FIRM</name>
<comment type="caution">
    <text evidence="2">The sequence shown here is derived from an EMBL/GenBank/DDBJ whole genome shotgun (WGS) entry which is preliminary data.</text>
</comment>
<dbReference type="Proteomes" id="UP000004756">
    <property type="component" value="Unassembled WGS sequence"/>
</dbReference>
<dbReference type="AlphaFoldDB" id="C0DA06"/>
<reference evidence="2 3" key="2">
    <citation type="submission" date="2009-02" db="EMBL/GenBank/DDBJ databases">
        <title>Draft genome sequence of Clostridium asparagiforme (DSM 15981).</title>
        <authorList>
            <person name="Sudarsanam P."/>
            <person name="Ley R."/>
            <person name="Guruge J."/>
            <person name="Turnbaugh P.J."/>
            <person name="Mahowald M."/>
            <person name="Liep D."/>
            <person name="Gordon J."/>
        </authorList>
    </citation>
    <scope>NUCLEOTIDE SEQUENCE [LARGE SCALE GENOMIC DNA]</scope>
    <source>
        <strain evidence="2 3">DSM 15981</strain>
    </source>
</reference>